<dbReference type="EMBL" id="AP011177">
    <property type="protein sequence ID" value="BAJ02362.1"/>
    <property type="molecule type" value="Genomic_DNA"/>
</dbReference>
<dbReference type="PANTHER" id="PTHR30441">
    <property type="entry name" value="DUF748 DOMAIN-CONTAINING PROTEIN"/>
    <property type="match status" value="1"/>
</dbReference>
<feature type="compositionally biased region" description="Basic and acidic residues" evidence="1">
    <location>
        <begin position="317"/>
        <end position="328"/>
    </location>
</feature>
<dbReference type="AlphaFoldDB" id="D4ZL13"/>
<dbReference type="eggNOG" id="COG2982">
    <property type="taxonomic scope" value="Bacteria"/>
</dbReference>
<dbReference type="Pfam" id="PF05170">
    <property type="entry name" value="AsmA"/>
    <property type="match status" value="2"/>
</dbReference>
<dbReference type="InterPro" id="IPR007844">
    <property type="entry name" value="AsmA"/>
</dbReference>
<accession>D4ZL13</accession>
<proteinExistence type="predicted"/>
<dbReference type="GO" id="GO:0090313">
    <property type="term" value="P:regulation of protein targeting to membrane"/>
    <property type="evidence" value="ECO:0007669"/>
    <property type="project" value="TreeGrafter"/>
</dbReference>
<dbReference type="HOGENOM" id="CLU_012870_0_1_6"/>
<feature type="domain" description="AsmA" evidence="2">
    <location>
        <begin position="258"/>
        <end position="517"/>
    </location>
</feature>
<dbReference type="InterPro" id="IPR052894">
    <property type="entry name" value="AsmA-related"/>
</dbReference>
<evidence type="ECO:0000259" key="2">
    <source>
        <dbReference type="Pfam" id="PF05170"/>
    </source>
</evidence>
<dbReference type="Proteomes" id="UP000002350">
    <property type="component" value="Chromosome"/>
</dbReference>
<organism evidence="3 4">
    <name type="scientific">Shewanella violacea (strain JCM 10179 / CIP 106290 / LMG 19151 / DSS12)</name>
    <dbReference type="NCBI Taxonomy" id="637905"/>
    <lineage>
        <taxon>Bacteria</taxon>
        <taxon>Pseudomonadati</taxon>
        <taxon>Pseudomonadota</taxon>
        <taxon>Gammaproteobacteria</taxon>
        <taxon>Alteromonadales</taxon>
        <taxon>Shewanellaceae</taxon>
        <taxon>Shewanella</taxon>
    </lineage>
</organism>
<evidence type="ECO:0000256" key="1">
    <source>
        <dbReference type="SAM" id="MobiDB-lite"/>
    </source>
</evidence>
<feature type="domain" description="AsmA" evidence="2">
    <location>
        <begin position="1"/>
        <end position="206"/>
    </location>
</feature>
<name>D4ZL13_SHEVD</name>
<reference evidence="4" key="1">
    <citation type="journal article" date="2010" name="Mol. Biosyst.">
        <title>Complete genome sequence and comparative analysis of Shewanella violacea, a psychrophilic and piezophilic bacterium from deep sea floor sediments.</title>
        <authorList>
            <person name="Aono E."/>
            <person name="Baba T."/>
            <person name="Ara T."/>
            <person name="Nishi T."/>
            <person name="Nakamichi T."/>
            <person name="Inamoto E."/>
            <person name="Toyonaga H."/>
            <person name="Hasegawa M."/>
            <person name="Takai Y."/>
            <person name="Okumura Y."/>
            <person name="Baba M."/>
            <person name="Tomita M."/>
            <person name="Kato C."/>
            <person name="Oshima T."/>
            <person name="Nakasone K."/>
            <person name="Mori H."/>
        </authorList>
    </citation>
    <scope>NUCLEOTIDE SEQUENCE [LARGE SCALE GENOMIC DNA]</scope>
    <source>
        <strain evidence="4">JCM 10179 / CIP 106290 / LMG 19151 / DSS12</strain>
    </source>
</reference>
<protein>
    <submittedName>
        <fullName evidence="3">AsmA family protein</fullName>
    </submittedName>
</protein>
<gene>
    <name evidence="3" type="ordered locus">SVI_2391</name>
</gene>
<evidence type="ECO:0000313" key="4">
    <source>
        <dbReference type="Proteomes" id="UP000002350"/>
    </source>
</evidence>
<dbReference type="STRING" id="637905.SVI_2391"/>
<sequence>MEPAMKIVKWFFIVLLLMFASLAAYLTLVFDPNDFKPEIVDAVKKQTGRDLIIAKDLSWTFFPSIGIELGDISLSNPKGFDNASMLEVKKIVAEVELLPLFRKQVEIAQLNLDGLVINLETRKDGRSSFDGFQSQSTAEQSVQLDKPAVSSASLSSLDIGGVSVTNTQIRISDKQAGTEQVFSLDNLTLGKFSLGEFATLEYRFSAEMPDIKLMSLGQGSIKLSQNMANIQVKDFKITNAIAGETIPNKKLDITLLTQVEILLETKQVHLLLDKLNAGDIEAKGKLDIAYGHKVPHIIANLDFGDIDLDKLLPQTDKADKDKTKDKTQPETPQSEPDLSAMKSLELTLNLTAKSIKASNIKTSNWVMDLTLENGILNLKRLNANLYGGKLAVTARLDGRQAVPNYSFEKSFTGVQIRELLKDAADVDLLAGTANFNVKGKGRSLLADNIKKNLAAKGQFEIADGALYGVNIPQMIRQAQAKLSGDSSSVTSTEKKTDFTSLTGSFSVVKGLASNPDLLMSSPLIRLSGAGTANIISEALDYQLTTAVVGSLEGQGGGGQDLLYGIEIPFLITGTMSEPKFSLDTAGLFDAKLKQEVEKVQDKLKDSLLKRLGGF</sequence>
<dbReference type="PANTHER" id="PTHR30441:SF4">
    <property type="entry name" value="PROTEIN ASMA"/>
    <property type="match status" value="1"/>
</dbReference>
<evidence type="ECO:0000313" key="3">
    <source>
        <dbReference type="EMBL" id="BAJ02362.1"/>
    </source>
</evidence>
<dbReference type="GO" id="GO:0005886">
    <property type="term" value="C:plasma membrane"/>
    <property type="evidence" value="ECO:0007669"/>
    <property type="project" value="TreeGrafter"/>
</dbReference>
<feature type="region of interest" description="Disordered" evidence="1">
    <location>
        <begin position="317"/>
        <end position="339"/>
    </location>
</feature>
<keyword evidence="4" id="KW-1185">Reference proteome</keyword>
<dbReference type="KEGG" id="svo:SVI_2391"/>